<dbReference type="RefSeq" id="WP_000858305.1">
    <property type="nucleotide sequence ID" value="NZ_QEEB01000017.1"/>
</dbReference>
<organism evidence="3">
    <name type="scientific">Vibrio cholerae</name>
    <dbReference type="NCBI Taxonomy" id="666"/>
    <lineage>
        <taxon>Bacteria</taxon>
        <taxon>Pseudomonadati</taxon>
        <taxon>Pseudomonadota</taxon>
        <taxon>Gammaproteobacteria</taxon>
        <taxon>Vibrionales</taxon>
        <taxon>Vibrionaceae</taxon>
        <taxon>Vibrio</taxon>
    </lineage>
</organism>
<keyword evidence="2" id="KW-0812">Transmembrane</keyword>
<keyword evidence="2" id="KW-1133">Transmembrane helix</keyword>
<evidence type="ECO:0000256" key="1">
    <source>
        <dbReference type="SAM" id="MobiDB-lite"/>
    </source>
</evidence>
<name>A0A2U8JDR8_VIBCL</name>
<dbReference type="AlphaFoldDB" id="A0A2U8JDR8"/>
<protein>
    <submittedName>
        <fullName evidence="3">Putative secreted protein</fullName>
    </submittedName>
</protein>
<reference evidence="3" key="1">
    <citation type="submission" date="2017-06" db="EMBL/GenBank/DDBJ databases">
        <title>T3SS gene cluster in Vibrio cholerae nonO1/nonO139 isolated in Russia.</title>
        <authorList>
            <person name="Monakhova E.V."/>
            <person name="Omel'chuk E.V."/>
            <person name="Pisanov R.V."/>
            <person name="Arkhangel'skaya I.V."/>
        </authorList>
    </citation>
    <scope>NUCLEOTIDE SEQUENCE</scope>
    <source>
        <strain evidence="3">R-9771</strain>
    </source>
</reference>
<evidence type="ECO:0000256" key="2">
    <source>
        <dbReference type="SAM" id="Phobius"/>
    </source>
</evidence>
<proteinExistence type="predicted"/>
<accession>A0A2U8JDR8</accession>
<feature type="transmembrane region" description="Helical" evidence="2">
    <location>
        <begin position="115"/>
        <end position="132"/>
    </location>
</feature>
<dbReference type="EMBL" id="MF374350">
    <property type="protein sequence ID" value="AWK60024.1"/>
    <property type="molecule type" value="Genomic_DNA"/>
</dbReference>
<feature type="compositionally biased region" description="Low complexity" evidence="1">
    <location>
        <begin position="26"/>
        <end position="36"/>
    </location>
</feature>
<evidence type="ECO:0000313" key="3">
    <source>
        <dbReference type="EMBL" id="AWK60024.1"/>
    </source>
</evidence>
<sequence>MKTSLVNIAENQESLWGQANKEIEQKQNQPQQQAEEGSVVPGQPLPGSSLSLNDLWRTIRESMKQVAESVSGAGQEKVATKKGLIELQKDSQIAMLNERASQLEEQKKAQQTQGILGKIAMALGFIAAIIMAPFNPVMAAIMIGGMVASLVIPKIADEIMKAAGVDEKTRGMVKMGLDIAIGLGTMLLSFNPAGIASSAGKAIAGGAAKAATLVKRGVDAAKTLKSFTAISSKAGSLAQKVRKTAQPLLDKIQEFAKGGQMTAARIGQASSVGSNVTSVVSTGYGIKTADISKQMEVNQAKQDELQTRIEQVLKMLDQAMRSVAHSFESLIKTNEDYRSFSKTMTSIHM</sequence>
<feature type="region of interest" description="Disordered" evidence="1">
    <location>
        <begin position="20"/>
        <end position="47"/>
    </location>
</feature>
<gene>
    <name evidence="3" type="primary">vspD</name>
</gene>
<keyword evidence="2" id="KW-0472">Membrane</keyword>